<organism evidence="2 3">
    <name type="scientific">Afifella marina DSM 2698</name>
    <dbReference type="NCBI Taxonomy" id="1120955"/>
    <lineage>
        <taxon>Bacteria</taxon>
        <taxon>Pseudomonadati</taxon>
        <taxon>Pseudomonadota</taxon>
        <taxon>Alphaproteobacteria</taxon>
        <taxon>Hyphomicrobiales</taxon>
        <taxon>Afifellaceae</taxon>
        <taxon>Afifella</taxon>
    </lineage>
</organism>
<accession>A0A1G5NJ96</accession>
<dbReference type="RefSeq" id="WP_092812511.1">
    <property type="nucleotide sequence ID" value="NZ_FMVW01000004.1"/>
</dbReference>
<evidence type="ECO:0000313" key="3">
    <source>
        <dbReference type="Proteomes" id="UP000199347"/>
    </source>
</evidence>
<protein>
    <submittedName>
        <fullName evidence="2">Cell division protein FtsB</fullName>
    </submittedName>
</protein>
<dbReference type="OrthoDB" id="9815600at2"/>
<dbReference type="EMBL" id="FMVW01000004">
    <property type="protein sequence ID" value="SCZ37495.1"/>
    <property type="molecule type" value="Genomic_DNA"/>
</dbReference>
<reference evidence="2 3" key="1">
    <citation type="submission" date="2016-10" db="EMBL/GenBank/DDBJ databases">
        <authorList>
            <person name="de Groot N.N."/>
        </authorList>
    </citation>
    <scope>NUCLEOTIDE SEQUENCE [LARGE SCALE GENOMIC DNA]</scope>
    <source>
        <strain evidence="2 3">DSM 2698</strain>
    </source>
</reference>
<dbReference type="AlphaFoldDB" id="A0A1G5NJ96"/>
<gene>
    <name evidence="2" type="ORF">SAMN03080610_02188</name>
</gene>
<keyword evidence="2" id="KW-0131">Cell cycle</keyword>
<keyword evidence="1" id="KW-0175">Coiled coil</keyword>
<name>A0A1G5NJ96_AFIMA</name>
<dbReference type="STRING" id="1120955.SAMN03080610_02188"/>
<proteinExistence type="predicted"/>
<evidence type="ECO:0000313" key="2">
    <source>
        <dbReference type="EMBL" id="SCZ37495.1"/>
    </source>
</evidence>
<evidence type="ECO:0000256" key="1">
    <source>
        <dbReference type="SAM" id="Coils"/>
    </source>
</evidence>
<feature type="coiled-coil region" evidence="1">
    <location>
        <begin position="41"/>
        <end position="68"/>
    </location>
</feature>
<dbReference type="Proteomes" id="UP000199347">
    <property type="component" value="Unassembled WGS sequence"/>
</dbReference>
<dbReference type="GO" id="GO:0051301">
    <property type="term" value="P:cell division"/>
    <property type="evidence" value="ECO:0007669"/>
    <property type="project" value="UniProtKB-KW"/>
</dbReference>
<keyword evidence="3" id="KW-1185">Reference proteome</keyword>
<dbReference type="Pfam" id="PF04977">
    <property type="entry name" value="DivIC"/>
    <property type="match status" value="1"/>
</dbReference>
<dbReference type="InterPro" id="IPR007060">
    <property type="entry name" value="FtsL/DivIC"/>
</dbReference>
<sequence length="107" mass="12139">MATRQRKQSKLKPLALPLGCLLVLAYFSYHAVEGHYGLEALETLEARKVELNKELDELLAKRAKLERRVALLRPDSLDRDMLDERARQALNLVHPTDIVIYDAADGS</sequence>
<keyword evidence="2" id="KW-0132">Cell division</keyword>